<dbReference type="OMA" id="LRYHYMM"/>
<keyword evidence="2" id="KW-0378">Hydrolase</keyword>
<dbReference type="OrthoDB" id="1694274at2759"/>
<dbReference type="GO" id="GO:0046380">
    <property type="term" value="P:N-acetylneuraminate biosynthetic process"/>
    <property type="evidence" value="ECO:0007669"/>
    <property type="project" value="TreeGrafter"/>
</dbReference>
<evidence type="ECO:0008006" key="6">
    <source>
        <dbReference type="Google" id="ProtNLM"/>
    </source>
</evidence>
<dbReference type="SUPFAM" id="SSF56784">
    <property type="entry name" value="HAD-like"/>
    <property type="match status" value="1"/>
</dbReference>
<accession>E1ZEF1</accession>
<dbReference type="PANTHER" id="PTHR46470:SF3">
    <property type="entry name" value="N-ACYLNEURAMINATE-9-PHOSPHATASE"/>
    <property type="match status" value="1"/>
</dbReference>
<dbReference type="InterPro" id="IPR051400">
    <property type="entry name" value="HAD-like_hydrolase"/>
</dbReference>
<evidence type="ECO:0000313" key="5">
    <source>
        <dbReference type="Proteomes" id="UP000008141"/>
    </source>
</evidence>
<dbReference type="NCBIfam" id="TIGR01549">
    <property type="entry name" value="HAD-SF-IA-v1"/>
    <property type="match status" value="1"/>
</dbReference>
<dbReference type="AlphaFoldDB" id="E1ZEF1"/>
<dbReference type="PANTHER" id="PTHR46470">
    <property type="entry name" value="N-ACYLNEURAMINATE-9-PHOSPHATASE"/>
    <property type="match status" value="1"/>
</dbReference>
<dbReference type="InterPro" id="IPR006439">
    <property type="entry name" value="HAD-SF_hydro_IA"/>
</dbReference>
<dbReference type="InterPro" id="IPR036412">
    <property type="entry name" value="HAD-like_sf"/>
</dbReference>
<comment type="cofactor">
    <cofactor evidence="1">
        <name>Mg(2+)</name>
        <dbReference type="ChEBI" id="CHEBI:18420"/>
    </cofactor>
</comment>
<evidence type="ECO:0000256" key="2">
    <source>
        <dbReference type="ARBA" id="ARBA00022801"/>
    </source>
</evidence>
<dbReference type="Gene3D" id="3.40.50.1000">
    <property type="entry name" value="HAD superfamily/HAD-like"/>
    <property type="match status" value="1"/>
</dbReference>
<dbReference type="RefSeq" id="XP_005848121.1">
    <property type="nucleotide sequence ID" value="XM_005848059.1"/>
</dbReference>
<name>E1ZEF1_CHLVA</name>
<evidence type="ECO:0000313" key="4">
    <source>
        <dbReference type="EMBL" id="EFN56019.1"/>
    </source>
</evidence>
<dbReference type="STRING" id="554065.E1ZEF1"/>
<protein>
    <recommendedName>
        <fullName evidence="6">N-acylneuraminate-9-phosphatase</fullName>
    </recommendedName>
</protein>
<dbReference type="KEGG" id="cvr:CHLNCDRAFT_145434"/>
<dbReference type="Proteomes" id="UP000008141">
    <property type="component" value="Unassembled WGS sequence"/>
</dbReference>
<dbReference type="GO" id="GO:0050124">
    <property type="term" value="F:N-acylneuraminate-9-phosphatase activity"/>
    <property type="evidence" value="ECO:0007669"/>
    <property type="project" value="TreeGrafter"/>
</dbReference>
<evidence type="ECO:0000256" key="1">
    <source>
        <dbReference type="ARBA" id="ARBA00001946"/>
    </source>
</evidence>
<reference evidence="4 5" key="1">
    <citation type="journal article" date="2010" name="Plant Cell">
        <title>The Chlorella variabilis NC64A genome reveals adaptation to photosymbiosis, coevolution with viruses, and cryptic sex.</title>
        <authorList>
            <person name="Blanc G."/>
            <person name="Duncan G."/>
            <person name="Agarkova I."/>
            <person name="Borodovsky M."/>
            <person name="Gurnon J."/>
            <person name="Kuo A."/>
            <person name="Lindquist E."/>
            <person name="Lucas S."/>
            <person name="Pangilinan J."/>
            <person name="Polle J."/>
            <person name="Salamov A."/>
            <person name="Terry A."/>
            <person name="Yamada T."/>
            <person name="Dunigan D.D."/>
            <person name="Grigoriev I.V."/>
            <person name="Claverie J.M."/>
            <person name="Van Etten J.L."/>
        </authorList>
    </citation>
    <scope>NUCLEOTIDE SEQUENCE [LARGE SCALE GENOMIC DNA]</scope>
    <source>
        <strain evidence="4 5">NC64A</strain>
    </source>
</reference>
<sequence>MSPIKAIFFDLDDTLVLTEDADKAAFSRVAALAEELLPGVSGRQLVNDWRPLFHASPWCPEGKVEVEAWRAQLWRQAMARQGRDDAAAAARLQHCFSSTRLEHFRFVRGVEEMVAGLQGCGLATAIITNGHRMVQRHKLEACQAGRLFQHMLVGGEEVAVGCGYEKPHPAIFHKACGLVGCLPEEAVHVGDSLIADINGALQSGLAGAIWINRNGERPLPTGLQAAAVLSSVLELPSALQQLQMLPRCPS</sequence>
<dbReference type="eggNOG" id="KOG3085">
    <property type="taxonomic scope" value="Eukaryota"/>
</dbReference>
<dbReference type="InParanoid" id="E1ZEF1"/>
<dbReference type="EMBL" id="GL433843">
    <property type="protein sequence ID" value="EFN56019.1"/>
    <property type="molecule type" value="Genomic_DNA"/>
</dbReference>
<keyword evidence="3" id="KW-0460">Magnesium</keyword>
<evidence type="ECO:0000256" key="3">
    <source>
        <dbReference type="ARBA" id="ARBA00022842"/>
    </source>
</evidence>
<dbReference type="SFLD" id="SFLDS00003">
    <property type="entry name" value="Haloacid_Dehalogenase"/>
    <property type="match status" value="1"/>
</dbReference>
<proteinExistence type="predicted"/>
<keyword evidence="5" id="KW-1185">Reference proteome</keyword>
<dbReference type="Gene3D" id="1.20.120.710">
    <property type="entry name" value="Haloacid dehalogenase hydrolase-like domain"/>
    <property type="match status" value="1"/>
</dbReference>
<dbReference type="SFLD" id="SFLDG01129">
    <property type="entry name" value="C1.5:_HAD__Beta-PGM__Phosphata"/>
    <property type="match status" value="1"/>
</dbReference>
<gene>
    <name evidence="4" type="ORF">CHLNCDRAFT_145434</name>
</gene>
<dbReference type="GeneID" id="17355243"/>
<organism evidence="5">
    <name type="scientific">Chlorella variabilis</name>
    <name type="common">Green alga</name>
    <dbReference type="NCBI Taxonomy" id="554065"/>
    <lineage>
        <taxon>Eukaryota</taxon>
        <taxon>Viridiplantae</taxon>
        <taxon>Chlorophyta</taxon>
        <taxon>core chlorophytes</taxon>
        <taxon>Trebouxiophyceae</taxon>
        <taxon>Chlorellales</taxon>
        <taxon>Chlorellaceae</taxon>
        <taxon>Chlorella clade</taxon>
        <taxon>Chlorella</taxon>
    </lineage>
</organism>
<dbReference type="InterPro" id="IPR023214">
    <property type="entry name" value="HAD_sf"/>
</dbReference>
<dbReference type="Pfam" id="PF00702">
    <property type="entry name" value="Hydrolase"/>
    <property type="match status" value="1"/>
</dbReference>